<evidence type="ECO:0000313" key="3">
    <source>
        <dbReference type="Proteomes" id="UP000094043"/>
    </source>
</evidence>
<sequence>MAAEPVSVQSVPAPEQVEKPMTGSIQDKDDVKVLQTKAENMTLGDANVASNGESNEEGELHVACAEGKLEEVKVLLSKSVAALETLDVNTGCTPIVLAIRGNHHDVVKELLSAGAIVPPPGLTNDPLMLSVLYPQPMYSMPPQFMGIPPPNFYPPPNYFPMQNGGENFPPRKESASGPSGNGNNANGQSNPNLPPAEVSKYIPCRNFPNCKYGASCVFFHPRPTPFYSGGPTQNGSFVPQGYENYPPYPPVPAPYFAPSGDNFHSFPPEAQQPQTEAPDQVAPQGRDGAQIPPSASAPAPAPIVPVPVSAPLPAPNGPHVPSAVAPVFVPGYQPSDMMNSPPPVHFSMSPLSPSVLGISLPSVPPAEVFFATSPANSFMPPPMNGHIRQQSFGQGPGQFGGQAGKPFGHGKKPSFSNGKPFGARPPASKFGAWKDGNPPPCAFFNQGNCRNGEFCKFPHLDAEGNDCRHPDVVRGVLPPLPPLGHQKRNMRMMGAGYQPFDPAFRQQQYQQQMQFLQHQRMAAAQAQQGQVPITEVDGGAKLPEGEAEKSQVAPVSAEVEVTSVSSSVTLPPKPAAPLPSLLRSASQPGVQRVHANGFNSRSHSPASSNVSFHGNGHPRRAASRVTNAHAGVNGRSTSGGSEKKLVQRVPRADEFPVLGTSTNEKKEPVWGVNGKTVAQVLQAPAPIKTQSVKIQIDDDSASSKDGQRKQSVTMDSESESDAVIVSHKPSTATTPATTASPTPTTTVSSTSTPETKKPISFASVAGSSMPVQSVETNAVAVKA</sequence>
<dbReference type="RefSeq" id="XP_066067199.1">
    <property type="nucleotide sequence ID" value="XM_066211102.1"/>
</dbReference>
<dbReference type="KEGG" id="cdep:91085876"/>
<dbReference type="SMART" id="SM00248">
    <property type="entry name" value="ANK"/>
    <property type="match status" value="2"/>
</dbReference>
<dbReference type="Gene3D" id="1.25.40.20">
    <property type="entry name" value="Ankyrin repeat-containing domain"/>
    <property type="match status" value="1"/>
</dbReference>
<dbReference type="InterPro" id="IPR036770">
    <property type="entry name" value="Ankyrin_rpt-contain_sf"/>
</dbReference>
<feature type="compositionally biased region" description="Low complexity" evidence="1">
    <location>
        <begin position="175"/>
        <end position="191"/>
    </location>
</feature>
<dbReference type="SMART" id="SM00356">
    <property type="entry name" value="ZnF_C3H1"/>
    <property type="match status" value="2"/>
</dbReference>
<feature type="region of interest" description="Disordered" evidence="1">
    <location>
        <begin position="259"/>
        <end position="299"/>
    </location>
</feature>
<dbReference type="GO" id="GO:0010468">
    <property type="term" value="P:regulation of gene expression"/>
    <property type="evidence" value="ECO:0007669"/>
    <property type="project" value="UniProtKB-ARBA"/>
</dbReference>
<dbReference type="PROSITE" id="PS50088">
    <property type="entry name" value="ANK_REPEAT"/>
    <property type="match status" value="1"/>
</dbReference>
<feature type="region of interest" description="Disordered" evidence="1">
    <location>
        <begin position="158"/>
        <end position="194"/>
    </location>
</feature>
<reference evidence="2" key="1">
    <citation type="submission" date="2016-06" db="EMBL/GenBank/DDBJ databases">
        <authorList>
            <person name="Cuomo C."/>
            <person name="Litvintseva A."/>
            <person name="Heitman J."/>
            <person name="Chen Y."/>
            <person name="Sun S."/>
            <person name="Springer D."/>
            <person name="Dromer F."/>
            <person name="Young S."/>
            <person name="Zeng Q."/>
            <person name="Chapman S."/>
            <person name="Gujja S."/>
            <person name="Saif S."/>
            <person name="Birren B."/>
        </authorList>
    </citation>
    <scope>NUCLEOTIDE SEQUENCE</scope>
    <source>
        <strain evidence="2">CBS 7841</strain>
    </source>
</reference>
<evidence type="ECO:0000256" key="1">
    <source>
        <dbReference type="SAM" id="MobiDB-lite"/>
    </source>
</evidence>
<dbReference type="PROSITE" id="PS50103">
    <property type="entry name" value="ZF_C3H1"/>
    <property type="match status" value="2"/>
</dbReference>
<dbReference type="OrthoDB" id="20872at2759"/>
<feature type="compositionally biased region" description="Low complexity" evidence="1">
    <location>
        <begin position="267"/>
        <end position="280"/>
    </location>
</feature>
<dbReference type="SUPFAM" id="SSF48403">
    <property type="entry name" value="Ankyrin repeat"/>
    <property type="match status" value="1"/>
</dbReference>
<dbReference type="GeneID" id="91085876"/>
<gene>
    <name evidence="2" type="ORF">L203_101663</name>
</gene>
<protein>
    <submittedName>
        <fullName evidence="2">Uncharacterized protein</fullName>
    </submittedName>
</protein>
<feature type="region of interest" description="Disordered" evidence="1">
    <location>
        <begin position="599"/>
        <end position="645"/>
    </location>
</feature>
<feature type="region of interest" description="Disordered" evidence="1">
    <location>
        <begin position="1"/>
        <end position="29"/>
    </location>
</feature>
<reference evidence="2" key="2">
    <citation type="journal article" date="2022" name="Elife">
        <title>Obligate sexual reproduction of a homothallic fungus closely related to the Cryptococcus pathogenic species complex.</title>
        <authorList>
            <person name="Passer A.R."/>
            <person name="Clancey S.A."/>
            <person name="Shea T."/>
            <person name="David-Palma M."/>
            <person name="Averette A.F."/>
            <person name="Boekhout T."/>
            <person name="Porcel B.M."/>
            <person name="Nowrousian M."/>
            <person name="Cuomo C.A."/>
            <person name="Sun S."/>
            <person name="Heitman J."/>
            <person name="Coelho M.A."/>
        </authorList>
    </citation>
    <scope>NUCLEOTIDE SEQUENCE</scope>
    <source>
        <strain evidence="2">CBS 7841</strain>
    </source>
</reference>
<name>A0A1E3ISX5_9TREE</name>
<keyword evidence="3" id="KW-1185">Reference proteome</keyword>
<dbReference type="InterPro" id="IPR002110">
    <property type="entry name" value="Ankyrin_rpt"/>
</dbReference>
<reference evidence="2" key="3">
    <citation type="submission" date="2024-01" db="EMBL/GenBank/DDBJ databases">
        <authorList>
            <person name="Coelho M.A."/>
            <person name="David-Palma M."/>
            <person name="Shea T."/>
            <person name="Sun S."/>
            <person name="Cuomo C.A."/>
            <person name="Heitman J."/>
        </authorList>
    </citation>
    <scope>NUCLEOTIDE SEQUENCE</scope>
    <source>
        <strain evidence="2">CBS 7841</strain>
    </source>
</reference>
<feature type="compositionally biased region" description="Polar residues" evidence="1">
    <location>
        <begin position="599"/>
        <end position="612"/>
    </location>
</feature>
<evidence type="ECO:0000313" key="2">
    <source>
        <dbReference type="EMBL" id="WVN86499.1"/>
    </source>
</evidence>
<dbReference type="GO" id="GO:0046872">
    <property type="term" value="F:metal ion binding"/>
    <property type="evidence" value="ECO:0007669"/>
    <property type="project" value="InterPro"/>
</dbReference>
<accession>A0A1E3ISX5</accession>
<dbReference type="VEuPathDB" id="FungiDB:L203_00967"/>
<proteinExistence type="predicted"/>
<dbReference type="InterPro" id="IPR000571">
    <property type="entry name" value="Znf_CCCH"/>
</dbReference>
<dbReference type="PROSITE" id="PS50297">
    <property type="entry name" value="ANK_REP_REGION"/>
    <property type="match status" value="1"/>
</dbReference>
<feature type="region of interest" description="Disordered" evidence="1">
    <location>
        <begin position="695"/>
        <end position="757"/>
    </location>
</feature>
<dbReference type="AlphaFoldDB" id="A0A1E3ISX5"/>
<feature type="compositionally biased region" description="Low complexity" evidence="1">
    <location>
        <begin position="729"/>
        <end position="753"/>
    </location>
</feature>
<dbReference type="Proteomes" id="UP000094043">
    <property type="component" value="Chromosome 2"/>
</dbReference>
<dbReference type="Pfam" id="PF12796">
    <property type="entry name" value="Ank_2"/>
    <property type="match status" value="1"/>
</dbReference>
<organism evidence="2 3">
    <name type="scientific">Cryptococcus depauperatus CBS 7841</name>
    <dbReference type="NCBI Taxonomy" id="1295531"/>
    <lineage>
        <taxon>Eukaryota</taxon>
        <taxon>Fungi</taxon>
        <taxon>Dikarya</taxon>
        <taxon>Basidiomycota</taxon>
        <taxon>Agaricomycotina</taxon>
        <taxon>Tremellomycetes</taxon>
        <taxon>Tremellales</taxon>
        <taxon>Cryptococcaceae</taxon>
        <taxon>Cryptococcus</taxon>
    </lineage>
</organism>
<feature type="region of interest" description="Disordered" evidence="1">
    <location>
        <begin position="405"/>
        <end position="424"/>
    </location>
</feature>
<dbReference type="EMBL" id="CP143785">
    <property type="protein sequence ID" value="WVN86499.1"/>
    <property type="molecule type" value="Genomic_DNA"/>
</dbReference>